<evidence type="ECO:0000313" key="1">
    <source>
        <dbReference type="EMBL" id="KAI8423559.1"/>
    </source>
</evidence>
<dbReference type="Proteomes" id="UP001064048">
    <property type="component" value="Chromosome 22"/>
</dbReference>
<accession>A0ACC0JHH8</accession>
<comment type="caution">
    <text evidence="1">The sequence shown here is derived from an EMBL/GenBank/DDBJ whole genome shotgun (WGS) entry which is preliminary data.</text>
</comment>
<sequence>MLFFLCLIALQSSCLAQQTSTKQDGDGGAYTTFPRAKEAFGNFSIELLYHTSIFQTDNFILTPFNAWSALAAVADGALASTRTELCRALRISINRTLTRSTCQGMTRDLNLNTTTVQLARFNAILIDKSRNLEVDFRAFSRLYDTFTIPVDLKNARVTASRANKAVAVATKGLVTEIVDENDFSEPQMLIISAAYFKGQWTAGFNASSTSKQPFFDSTGVQIGEVNMMYNRFTYPLVDIDDLKASIIELPFDSEGRLSLLIILPNEGVSLKEMLMNFQKVPLDVVYAGLRLDQEEHGEDIIECLVPRFRVDSNLELKETLKRLGIFRMFNDTAAALGHIARSNVYVTKIIHKTVIEVTEGTAEVVTAPESKVIARFEANRPFMYLVLAKTTNTVLLEGVYQQPQLY</sequence>
<organism evidence="1 2">
    <name type="scientific">Choristoneura fumiferana</name>
    <name type="common">Spruce budworm moth</name>
    <name type="synonym">Archips fumiferana</name>
    <dbReference type="NCBI Taxonomy" id="7141"/>
    <lineage>
        <taxon>Eukaryota</taxon>
        <taxon>Metazoa</taxon>
        <taxon>Ecdysozoa</taxon>
        <taxon>Arthropoda</taxon>
        <taxon>Hexapoda</taxon>
        <taxon>Insecta</taxon>
        <taxon>Pterygota</taxon>
        <taxon>Neoptera</taxon>
        <taxon>Endopterygota</taxon>
        <taxon>Lepidoptera</taxon>
        <taxon>Glossata</taxon>
        <taxon>Ditrysia</taxon>
        <taxon>Tortricoidea</taxon>
        <taxon>Tortricidae</taxon>
        <taxon>Tortricinae</taxon>
        <taxon>Choristoneura</taxon>
    </lineage>
</organism>
<proteinExistence type="predicted"/>
<evidence type="ECO:0000313" key="2">
    <source>
        <dbReference type="Proteomes" id="UP001064048"/>
    </source>
</evidence>
<keyword evidence="2" id="KW-1185">Reference proteome</keyword>
<dbReference type="EMBL" id="CM046122">
    <property type="protein sequence ID" value="KAI8423559.1"/>
    <property type="molecule type" value="Genomic_DNA"/>
</dbReference>
<gene>
    <name evidence="1" type="ORF">MSG28_012651</name>
</gene>
<name>A0ACC0JHH8_CHOFU</name>
<protein>
    <submittedName>
        <fullName evidence="1">Uncharacterized protein</fullName>
    </submittedName>
</protein>
<reference evidence="1 2" key="1">
    <citation type="journal article" date="2022" name="Genome Biol. Evol.">
        <title>The Spruce Budworm Genome: Reconstructing the Evolutionary History of Antifreeze Proteins.</title>
        <authorList>
            <person name="Beliveau C."/>
            <person name="Gagne P."/>
            <person name="Picq S."/>
            <person name="Vernygora O."/>
            <person name="Keeling C.I."/>
            <person name="Pinkney K."/>
            <person name="Doucet D."/>
            <person name="Wen F."/>
            <person name="Johnston J.S."/>
            <person name="Maaroufi H."/>
            <person name="Boyle B."/>
            <person name="Laroche J."/>
            <person name="Dewar K."/>
            <person name="Juretic N."/>
            <person name="Blackburn G."/>
            <person name="Nisole A."/>
            <person name="Brunet B."/>
            <person name="Brandao M."/>
            <person name="Lumley L."/>
            <person name="Duan J."/>
            <person name="Quan G."/>
            <person name="Lucarotti C.J."/>
            <person name="Roe A.D."/>
            <person name="Sperling F.A.H."/>
            <person name="Levesque R.C."/>
            <person name="Cusson M."/>
        </authorList>
    </citation>
    <scope>NUCLEOTIDE SEQUENCE [LARGE SCALE GENOMIC DNA]</scope>
    <source>
        <strain evidence="1">Glfc:IPQL:Cfum</strain>
    </source>
</reference>